<dbReference type="KEGG" id="scd:Spica_2173"/>
<feature type="domain" description="DUF1707" evidence="1">
    <location>
        <begin position="3"/>
        <end position="50"/>
    </location>
</feature>
<dbReference type="PANTHER" id="PTHR40763">
    <property type="entry name" value="MEMBRANE PROTEIN-RELATED"/>
    <property type="match status" value="1"/>
</dbReference>
<dbReference type="OrthoDB" id="129627at2"/>
<dbReference type="AlphaFoldDB" id="F8F224"/>
<keyword evidence="4" id="KW-1185">Reference proteome</keyword>
<dbReference type="RefSeq" id="WP_013969584.1">
    <property type="nucleotide sequence ID" value="NC_015732.1"/>
</dbReference>
<proteinExistence type="predicted"/>
<dbReference type="STRING" id="744872.Spica_2173"/>
<dbReference type="HOGENOM" id="CLU_075817_3_0_12"/>
<dbReference type="InterPro" id="IPR012551">
    <property type="entry name" value="DUF1707_SHOCT-like"/>
</dbReference>
<sequence>MPAERDRTIDALTAAFAAGDLSMEEFEARVAIANRSDDSVQLRRLLADLPREFQQAPVGFTTTGSVASRDWKQYAQEYKDRYRHADRKADQVAIFSSSRRVGRWTLTKQLDSVAIFGSCLIDLRQADIPPVGGRIEAVGLFGSVQILVPPGLNVRVSGVSIFGSATGSGDIIGDSDAPWVEIEGVAIFGSVEVKVVS</sequence>
<evidence type="ECO:0000259" key="1">
    <source>
        <dbReference type="Pfam" id="PF08044"/>
    </source>
</evidence>
<protein>
    <submittedName>
        <fullName evidence="3">Uncharacterized protein</fullName>
    </submittedName>
</protein>
<evidence type="ECO:0000313" key="3">
    <source>
        <dbReference type="EMBL" id="AEJ20296.1"/>
    </source>
</evidence>
<gene>
    <name evidence="3" type="ordered locus">Spica_2173</name>
</gene>
<dbReference type="Proteomes" id="UP000000503">
    <property type="component" value="Chromosome"/>
</dbReference>
<dbReference type="Pfam" id="PF08044">
    <property type="entry name" value="DUF1707"/>
    <property type="match status" value="1"/>
</dbReference>
<reference evidence="4" key="1">
    <citation type="journal article" date="2013" name="Stand. Genomic Sci.">
        <title>Genome sequence of the thermophilic fresh-water bacterium Spirochaeta caldaria type strain (H1(T)), reclassification of Spirochaeta caldaria, Spirochaeta stenostrepta, and Spirochaeta zuelzerae in the genus Treponema as Treponema caldaria comb. nov., Treponema stenostrepta comb. nov., and Treponema zuelzerae comb. nov., and emendation of the genus Treponema.</title>
        <authorList>
            <person name="Abt B."/>
            <person name="Goker M."/>
            <person name="Scheuner C."/>
            <person name="Han C."/>
            <person name="Lu M."/>
            <person name="Misra M."/>
            <person name="Lapidus A."/>
            <person name="Nolan M."/>
            <person name="Lucas S."/>
            <person name="Hammon N."/>
            <person name="Deshpande S."/>
            <person name="Cheng J.F."/>
            <person name="Tapia R."/>
            <person name="Goodwin L.A."/>
            <person name="Pitluck S."/>
            <person name="Liolios K."/>
            <person name="Pagani I."/>
            <person name="Ivanova N."/>
            <person name="Mavromatis K."/>
            <person name="Mikhailova N."/>
            <person name="Huntemann M."/>
            <person name="Pati A."/>
            <person name="Chen A."/>
            <person name="Palaniappan K."/>
            <person name="Land M."/>
            <person name="Hauser L."/>
            <person name="Jeffries C.D."/>
            <person name="Rohde M."/>
            <person name="Spring S."/>
            <person name="Gronow S."/>
            <person name="Detter J.C."/>
            <person name="Bristow J."/>
            <person name="Eisen J.A."/>
            <person name="Markowitz V."/>
            <person name="Hugenholtz P."/>
            <person name="Kyrpides N.C."/>
            <person name="Woyke T."/>
            <person name="Klenk H.P."/>
        </authorList>
    </citation>
    <scope>NUCLEOTIDE SEQUENCE</scope>
    <source>
        <strain evidence="4">ATCC 51460 / DSM 7334 / H1</strain>
    </source>
</reference>
<organism evidence="3 4">
    <name type="scientific">Gracilinema caldarium (strain ATCC 51460 / DSM 7334 / H1)</name>
    <name type="common">Treponema caldarium</name>
    <dbReference type="NCBI Taxonomy" id="744872"/>
    <lineage>
        <taxon>Bacteria</taxon>
        <taxon>Pseudomonadati</taxon>
        <taxon>Spirochaetota</taxon>
        <taxon>Spirochaetia</taxon>
        <taxon>Spirochaetales</taxon>
        <taxon>Breznakiellaceae</taxon>
        <taxon>Gracilinema</taxon>
    </lineage>
</organism>
<evidence type="ECO:0000259" key="2">
    <source>
        <dbReference type="Pfam" id="PF09922"/>
    </source>
</evidence>
<feature type="domain" description="Cell wall-active antibiotics response LiaF-like C-terminal" evidence="2">
    <location>
        <begin position="104"/>
        <end position="166"/>
    </location>
</feature>
<dbReference type="EMBL" id="CP002868">
    <property type="protein sequence ID" value="AEJ20296.1"/>
    <property type="molecule type" value="Genomic_DNA"/>
</dbReference>
<name>F8F224_GRAC1</name>
<evidence type="ECO:0000313" key="4">
    <source>
        <dbReference type="Proteomes" id="UP000000503"/>
    </source>
</evidence>
<dbReference type="InterPro" id="IPR024425">
    <property type="entry name" value="LiaF-like_C"/>
</dbReference>
<dbReference type="eggNOG" id="COG4758">
    <property type="taxonomic scope" value="Bacteria"/>
</dbReference>
<accession>F8F224</accession>
<dbReference type="PANTHER" id="PTHR40763:SF5">
    <property type="entry name" value="MEMBRANE PROTEIN"/>
    <property type="match status" value="1"/>
</dbReference>
<dbReference type="Pfam" id="PF09922">
    <property type="entry name" value="LiaF-like_C"/>
    <property type="match status" value="1"/>
</dbReference>